<dbReference type="AlphaFoldDB" id="A0A0G1A7X0"/>
<proteinExistence type="predicted"/>
<dbReference type="EMBL" id="LCDO01000004">
    <property type="protein sequence ID" value="KKS57034.1"/>
    <property type="molecule type" value="Genomic_DNA"/>
</dbReference>
<feature type="domain" description="Helicase HerA central" evidence="2">
    <location>
        <begin position="434"/>
        <end position="686"/>
    </location>
</feature>
<evidence type="ECO:0000259" key="2">
    <source>
        <dbReference type="Pfam" id="PF01935"/>
    </source>
</evidence>
<sequence length="906" mass="105447">YILWVEMIQKIPRWELTLGVVFLGLIVLGICFYWIIRIFQLQIFHAFEKIKLKPKDLDHSFKDARYIEIIIPKNSQATAFQVQQKILKAIHSTYIDPVEGPHEFSRTWYFFQKMWRLWKVYRNHQVFFGLQIWAQYPFVSFRLNIPSEYFDRIEKAIFNAYSNAEIIDLDKSKVVEEISKHHKSFLSYGESTIEGKFYHRVKTFKDVSSDPVDSIISTMEGLEKGQFMAYNVCLSPSSHFFNQIIHYLLEEQERLQGLPEDKKFGAYNRMYVSELVTSLATAMLEKMKASLFQVIISYWAVAPTPEEADEKIVNVQAVLNEINQKNMNTLKHRRLFTKQVEDIVGKGVLSTIINMRPVLKRRKHEYWPFSFYENYGQMVSDSELYSFWHLPNITENTVSSIKIIKFKKLPMSSEMREISERFFVNLGHSNFRMQGNISIGISTWEDMKKHTYILGGTGAGKSETLKTMLSNLLQKEDEEQTACLIIDPKNDFATDLLTMIPEHRKDDVIYFNPPAQKDKPLSFPFFSQFSGNKTNDERIEFLISIMKRFVQIDSTYSWGPELENILRQLFATAYLLPEQSLSGLDMLLHEPNQIKNILKYLPPRLQKFWVDSILKRTNNDLSKYLATTNNKIGKILDYPEFMNIADRMDTKITFEEMINTKKIFIANLGSCSEQMKKYYSVYLTAHIAEAIFGQARLPNEERKRTVFVVDEFQRVASDIFETLFSEVRAFNTALIISNQFMGQLDLRIQKSIESNIATKIFMRTQSVDDAEIAEKILGGKVLAEDIINLPTGTAYIKTLAYGTPQEAMSINIKRTLHPTDIAKDTERLFIEETMERYGTPLEVIKQKRATINNIYYSADREQIFFEQMGRHTTFDETPETAVVPGEKPTVLAQPGQDNNEKTIFDF</sequence>
<dbReference type="Pfam" id="PF01935">
    <property type="entry name" value="DUF87"/>
    <property type="match status" value="1"/>
</dbReference>
<evidence type="ECO:0000313" key="3">
    <source>
        <dbReference type="EMBL" id="KKS57034.1"/>
    </source>
</evidence>
<reference evidence="3 4" key="1">
    <citation type="journal article" date="2015" name="Nature">
        <title>rRNA introns, odd ribosomes, and small enigmatic genomes across a large radiation of phyla.</title>
        <authorList>
            <person name="Brown C.T."/>
            <person name="Hug L.A."/>
            <person name="Thomas B.C."/>
            <person name="Sharon I."/>
            <person name="Castelle C.J."/>
            <person name="Singh A."/>
            <person name="Wilkins M.J."/>
            <person name="Williams K.H."/>
            <person name="Banfield J.F."/>
        </authorList>
    </citation>
    <scope>NUCLEOTIDE SEQUENCE [LARGE SCALE GENOMIC DNA]</scope>
</reference>
<feature type="non-terminal residue" evidence="3">
    <location>
        <position position="1"/>
    </location>
</feature>
<keyword evidence="1" id="KW-0812">Transmembrane</keyword>
<dbReference type="InterPro" id="IPR051162">
    <property type="entry name" value="T4SS_component"/>
</dbReference>
<evidence type="ECO:0000313" key="4">
    <source>
        <dbReference type="Proteomes" id="UP000034837"/>
    </source>
</evidence>
<dbReference type="Proteomes" id="UP000034837">
    <property type="component" value="Unassembled WGS sequence"/>
</dbReference>
<dbReference type="PANTHER" id="PTHR30121">
    <property type="entry name" value="UNCHARACTERIZED PROTEIN YJGR-RELATED"/>
    <property type="match status" value="1"/>
</dbReference>
<evidence type="ECO:0000256" key="1">
    <source>
        <dbReference type="SAM" id="Phobius"/>
    </source>
</evidence>
<name>A0A0G1A7X0_9BACT</name>
<keyword evidence="1" id="KW-1133">Transmembrane helix</keyword>
<dbReference type="SUPFAM" id="SSF52540">
    <property type="entry name" value="P-loop containing nucleoside triphosphate hydrolases"/>
    <property type="match status" value="1"/>
</dbReference>
<accession>A0A0G1A7X0</accession>
<protein>
    <recommendedName>
        <fullName evidence="2">Helicase HerA central domain-containing protein</fullName>
    </recommendedName>
</protein>
<feature type="transmembrane region" description="Helical" evidence="1">
    <location>
        <begin position="16"/>
        <end position="36"/>
    </location>
</feature>
<gene>
    <name evidence="3" type="ORF">UV20_C0004G0130</name>
</gene>
<dbReference type="InterPro" id="IPR002789">
    <property type="entry name" value="HerA_central"/>
</dbReference>
<comment type="caution">
    <text evidence="3">The sequence shown here is derived from an EMBL/GenBank/DDBJ whole genome shotgun (WGS) entry which is preliminary data.</text>
</comment>
<dbReference type="PANTHER" id="PTHR30121:SF6">
    <property type="entry name" value="SLR6007 PROTEIN"/>
    <property type="match status" value="1"/>
</dbReference>
<dbReference type="Gene3D" id="3.40.50.300">
    <property type="entry name" value="P-loop containing nucleotide triphosphate hydrolases"/>
    <property type="match status" value="2"/>
</dbReference>
<organism evidence="3 4">
    <name type="scientific">Candidatus Magasanikbacteria bacterium GW2011_GWA2_42_32</name>
    <dbReference type="NCBI Taxonomy" id="1619039"/>
    <lineage>
        <taxon>Bacteria</taxon>
        <taxon>Candidatus Magasanikiibacteriota</taxon>
    </lineage>
</organism>
<keyword evidence="1" id="KW-0472">Membrane</keyword>
<dbReference type="InterPro" id="IPR027417">
    <property type="entry name" value="P-loop_NTPase"/>
</dbReference>